<comment type="cofactor">
    <cofactor evidence="1">
        <name>FAD</name>
        <dbReference type="ChEBI" id="CHEBI:57692"/>
    </cofactor>
</comment>
<dbReference type="SUPFAM" id="SSF55103">
    <property type="entry name" value="FAD-linked oxidases, C-terminal domain"/>
    <property type="match status" value="1"/>
</dbReference>
<dbReference type="InterPro" id="IPR006093">
    <property type="entry name" value="Oxy_OxRdtase_FAD_BS"/>
</dbReference>
<evidence type="ECO:0000313" key="7">
    <source>
        <dbReference type="EMBL" id="TQE95916.1"/>
    </source>
</evidence>
<dbReference type="InterPro" id="IPR016169">
    <property type="entry name" value="FAD-bd_PCMH_sub2"/>
</dbReference>
<dbReference type="InterPro" id="IPR036318">
    <property type="entry name" value="FAD-bd_PCMH-like_sf"/>
</dbReference>
<dbReference type="OrthoDB" id="545125at2"/>
<dbReference type="Pfam" id="PF01565">
    <property type="entry name" value="FAD_binding_4"/>
    <property type="match status" value="1"/>
</dbReference>
<evidence type="ECO:0000313" key="8">
    <source>
        <dbReference type="Proteomes" id="UP000317371"/>
    </source>
</evidence>
<protein>
    <submittedName>
        <fullName evidence="7">FAD-binding oxidoreductase</fullName>
    </submittedName>
</protein>
<gene>
    <name evidence="7" type="ORF">FKZ61_09205</name>
</gene>
<dbReference type="FunCoup" id="A0A540VGM6">
    <property type="interactions" value="76"/>
</dbReference>
<dbReference type="RefSeq" id="WP_141609823.1">
    <property type="nucleotide sequence ID" value="NZ_VIGC02000010.1"/>
</dbReference>
<keyword evidence="4" id="KW-0274">FAD</keyword>
<dbReference type="PANTHER" id="PTHR42973">
    <property type="entry name" value="BINDING OXIDOREDUCTASE, PUTATIVE (AFU_ORTHOLOGUE AFUA_1G17690)-RELATED"/>
    <property type="match status" value="1"/>
</dbReference>
<dbReference type="Pfam" id="PF08031">
    <property type="entry name" value="BBE"/>
    <property type="match status" value="1"/>
</dbReference>
<dbReference type="InterPro" id="IPR016167">
    <property type="entry name" value="FAD-bd_PCMH_sub1"/>
</dbReference>
<dbReference type="PANTHER" id="PTHR42973:SF39">
    <property type="entry name" value="FAD-BINDING PCMH-TYPE DOMAIN-CONTAINING PROTEIN"/>
    <property type="match status" value="1"/>
</dbReference>
<dbReference type="InterPro" id="IPR016166">
    <property type="entry name" value="FAD-bd_PCMH"/>
</dbReference>
<dbReference type="InParanoid" id="A0A540VGM6"/>
<evidence type="ECO:0000256" key="5">
    <source>
        <dbReference type="ARBA" id="ARBA00023002"/>
    </source>
</evidence>
<dbReference type="InterPro" id="IPR006094">
    <property type="entry name" value="Oxid_FAD_bind_N"/>
</dbReference>
<dbReference type="GO" id="GO:0071949">
    <property type="term" value="F:FAD binding"/>
    <property type="evidence" value="ECO:0007669"/>
    <property type="project" value="InterPro"/>
</dbReference>
<proteinExistence type="inferred from homology"/>
<dbReference type="EMBL" id="VIGC01000010">
    <property type="protein sequence ID" value="TQE95916.1"/>
    <property type="molecule type" value="Genomic_DNA"/>
</dbReference>
<dbReference type="InterPro" id="IPR012951">
    <property type="entry name" value="BBE"/>
</dbReference>
<evidence type="ECO:0000259" key="6">
    <source>
        <dbReference type="PROSITE" id="PS51387"/>
    </source>
</evidence>
<keyword evidence="3" id="KW-0285">Flavoprotein</keyword>
<dbReference type="AlphaFoldDB" id="A0A540VGM6"/>
<evidence type="ECO:0000256" key="1">
    <source>
        <dbReference type="ARBA" id="ARBA00001974"/>
    </source>
</evidence>
<comment type="caution">
    <text evidence="7">The sequence shown here is derived from an EMBL/GenBank/DDBJ whole genome shotgun (WGS) entry which is preliminary data.</text>
</comment>
<comment type="similarity">
    <text evidence="2">Belongs to the oxygen-dependent FAD-linked oxidoreductase family.</text>
</comment>
<sequence>MRTLTLTGLSGESRLVPAAAVDALAANLSGPLLRPDMDGYEEARQIWNGIFDRHPGLIARCTTTEDVVHGVNFAREHGVLLAVKGGGHNSAGNGSCDGGLMIDLSPMNRVQVDPQARTAQVEGGALLAHMDQETQRHGLAVSGGGIISHTGVGGLALGGGFGWISRKHGLAVDNLLAAQVVTADGQVRHASPDGHPDLFWALRGGGGNFGVVTRFTFRCVPLGPEVYSGLMVKRFEDAGNYMRFHRDYVRTLPDEMTAWMVIRHAPPLPFLPPEVHGQRVLVVPFVWLGAEAEGARLIEPMRQATPSLGEAVGMNRWVEWQSGFDGLVGHGARNYWKSHHLAELSDPCIQEILRYGAQLPSDECEIFIPHMEGAPARVPEEATAYAHRRTPFVLNIHTRWQRPEEDERCLAWVQAFHQATRPFARGVYVNFLSDEGANRVRDAYTPPVWERLVQVKRRYDPQNLFRLNQNIAP</sequence>
<accession>A0A540VGM6</accession>
<evidence type="ECO:0000256" key="2">
    <source>
        <dbReference type="ARBA" id="ARBA00005466"/>
    </source>
</evidence>
<dbReference type="Gene3D" id="3.30.465.10">
    <property type="match status" value="1"/>
</dbReference>
<dbReference type="PROSITE" id="PS00862">
    <property type="entry name" value="OX2_COVAL_FAD"/>
    <property type="match status" value="1"/>
</dbReference>
<dbReference type="Proteomes" id="UP000317371">
    <property type="component" value="Unassembled WGS sequence"/>
</dbReference>
<name>A0A540VGM6_9CHLR</name>
<dbReference type="Gene3D" id="3.30.43.10">
    <property type="entry name" value="Uridine Diphospho-n-acetylenolpyruvylglucosamine Reductase, domain 2"/>
    <property type="match status" value="1"/>
</dbReference>
<dbReference type="InterPro" id="IPR016164">
    <property type="entry name" value="FAD-linked_Oxase-like_C"/>
</dbReference>
<dbReference type="PROSITE" id="PS51387">
    <property type="entry name" value="FAD_PCMH"/>
    <property type="match status" value="1"/>
</dbReference>
<organism evidence="7 8">
    <name type="scientific">Litorilinea aerophila</name>
    <dbReference type="NCBI Taxonomy" id="1204385"/>
    <lineage>
        <taxon>Bacteria</taxon>
        <taxon>Bacillati</taxon>
        <taxon>Chloroflexota</taxon>
        <taxon>Caldilineae</taxon>
        <taxon>Caldilineales</taxon>
        <taxon>Caldilineaceae</taxon>
        <taxon>Litorilinea</taxon>
    </lineage>
</organism>
<reference evidence="7 8" key="1">
    <citation type="submission" date="2019-06" db="EMBL/GenBank/DDBJ databases">
        <title>Genome sequence of Litorilinea aerophila BAA-2444.</title>
        <authorList>
            <person name="Maclea K.S."/>
            <person name="Maurais E.G."/>
            <person name="Iannazzi L.C."/>
        </authorList>
    </citation>
    <scope>NUCLEOTIDE SEQUENCE [LARGE SCALE GENOMIC DNA]</scope>
    <source>
        <strain evidence="7 8">ATCC BAA-2444</strain>
    </source>
</reference>
<evidence type="ECO:0000256" key="3">
    <source>
        <dbReference type="ARBA" id="ARBA00022630"/>
    </source>
</evidence>
<dbReference type="InterPro" id="IPR050416">
    <property type="entry name" value="FAD-linked_Oxidoreductase"/>
</dbReference>
<dbReference type="Gene3D" id="3.40.462.20">
    <property type="match status" value="1"/>
</dbReference>
<keyword evidence="5" id="KW-0560">Oxidoreductase</keyword>
<evidence type="ECO:0000256" key="4">
    <source>
        <dbReference type="ARBA" id="ARBA00022827"/>
    </source>
</evidence>
<dbReference type="SUPFAM" id="SSF56176">
    <property type="entry name" value="FAD-binding/transporter-associated domain-like"/>
    <property type="match status" value="1"/>
</dbReference>
<dbReference type="GO" id="GO:0016491">
    <property type="term" value="F:oxidoreductase activity"/>
    <property type="evidence" value="ECO:0007669"/>
    <property type="project" value="UniProtKB-KW"/>
</dbReference>
<feature type="domain" description="FAD-binding PCMH-type" evidence="6">
    <location>
        <begin position="51"/>
        <end position="222"/>
    </location>
</feature>
<keyword evidence="8" id="KW-1185">Reference proteome</keyword>